<feature type="region of interest" description="Disordered" evidence="1">
    <location>
        <begin position="16"/>
        <end position="35"/>
    </location>
</feature>
<dbReference type="AlphaFoldDB" id="A0A0B6YNH0"/>
<evidence type="ECO:0000313" key="2">
    <source>
        <dbReference type="EMBL" id="CEK57788.1"/>
    </source>
</evidence>
<reference evidence="2" key="1">
    <citation type="submission" date="2014-12" db="EMBL/GenBank/DDBJ databases">
        <title>Insight into the proteome of Arion vulgaris.</title>
        <authorList>
            <person name="Aradska J."/>
            <person name="Bulat T."/>
            <person name="Smidak R."/>
            <person name="Sarate P."/>
            <person name="Gangsoo J."/>
            <person name="Sialana F."/>
            <person name="Bilban M."/>
            <person name="Lubec G."/>
        </authorList>
    </citation>
    <scope>NUCLEOTIDE SEQUENCE</scope>
    <source>
        <tissue evidence="2">Skin</tissue>
    </source>
</reference>
<organism evidence="2">
    <name type="scientific">Arion vulgaris</name>
    <dbReference type="NCBI Taxonomy" id="1028688"/>
    <lineage>
        <taxon>Eukaryota</taxon>
        <taxon>Metazoa</taxon>
        <taxon>Spiralia</taxon>
        <taxon>Lophotrochozoa</taxon>
        <taxon>Mollusca</taxon>
        <taxon>Gastropoda</taxon>
        <taxon>Heterobranchia</taxon>
        <taxon>Euthyneura</taxon>
        <taxon>Panpulmonata</taxon>
        <taxon>Eupulmonata</taxon>
        <taxon>Stylommatophora</taxon>
        <taxon>Helicina</taxon>
        <taxon>Arionoidea</taxon>
        <taxon>Arionidae</taxon>
        <taxon>Arion</taxon>
    </lineage>
</organism>
<dbReference type="InterPro" id="IPR013783">
    <property type="entry name" value="Ig-like_fold"/>
</dbReference>
<dbReference type="InterPro" id="IPR052614">
    <property type="entry name" value="CFAP65"/>
</dbReference>
<protein>
    <submittedName>
        <fullName evidence="2">Uncharacterized protein</fullName>
    </submittedName>
</protein>
<name>A0A0B6YNH0_9EUPU</name>
<dbReference type="PANTHER" id="PTHR46127:SF1">
    <property type="entry name" value="CILIA- AND FLAGELLA-ASSOCIATED PROTEIN 65"/>
    <property type="match status" value="1"/>
</dbReference>
<dbReference type="Gene3D" id="2.60.40.10">
    <property type="entry name" value="Immunoglobulins"/>
    <property type="match status" value="2"/>
</dbReference>
<gene>
    <name evidence="2" type="primary">ORF31063</name>
</gene>
<feature type="non-terminal residue" evidence="2">
    <location>
        <position position="203"/>
    </location>
</feature>
<accession>A0A0B6YNH0</accession>
<feature type="non-terminal residue" evidence="2">
    <location>
        <position position="1"/>
    </location>
</feature>
<evidence type="ECO:0000256" key="1">
    <source>
        <dbReference type="SAM" id="MobiDB-lite"/>
    </source>
</evidence>
<proteinExistence type="predicted"/>
<sequence>KFPHLLVSYSGEKEQTVNSPVSHAGGKKHTESQDKLGLSQETGVNFGKVAVSFTAELFVKLHNLSQVQTPFKVDRIPGMNHMNTVFRCMQTWGVVPPMSVMEVPITYCPHTVDITSIDYFRVTSVGNVSHSIIKCVGTAIGPCVDLSTYCINFHQHDIGSSGNKSFDIINDSSVEAVYQFELDCEESVFKFSIVSGFIKPFSR</sequence>
<dbReference type="EMBL" id="HACG01010923">
    <property type="protein sequence ID" value="CEK57788.1"/>
    <property type="molecule type" value="Transcribed_RNA"/>
</dbReference>
<dbReference type="PANTHER" id="PTHR46127">
    <property type="entry name" value="CILIA- AND FLAGELLA-ASSOCIATED PROTEIN 65"/>
    <property type="match status" value="1"/>
</dbReference>